<feature type="compositionally biased region" description="Low complexity" evidence="1">
    <location>
        <begin position="1"/>
        <end position="17"/>
    </location>
</feature>
<proteinExistence type="predicted"/>
<evidence type="ECO:0000256" key="2">
    <source>
        <dbReference type="SAM" id="SignalP"/>
    </source>
</evidence>
<dbReference type="KEGG" id="parq:DSM112329_02703"/>
<protein>
    <submittedName>
        <fullName evidence="4">O-antigen acetylase</fullName>
    </submittedName>
</protein>
<evidence type="ECO:0000256" key="1">
    <source>
        <dbReference type="SAM" id="MobiDB-lite"/>
    </source>
</evidence>
<gene>
    <name evidence="4" type="ORF">DSM112329_02703</name>
</gene>
<reference evidence="4" key="1">
    <citation type="submission" date="2022-12" db="EMBL/GenBank/DDBJ databases">
        <title>Paraconexibacter alkalitolerans sp. nov. and Baekduia alba sp. nov., isolated from soil and emended description of the genera Paraconexibacter (Chun et al., 2020) and Baekduia (An et al., 2020).</title>
        <authorList>
            <person name="Vieira S."/>
            <person name="Huber K.J."/>
            <person name="Geppert A."/>
            <person name="Wolf J."/>
            <person name="Neumann-Schaal M."/>
            <person name="Muesken M."/>
            <person name="Overmann J."/>
        </authorList>
    </citation>
    <scope>NUCLEOTIDE SEQUENCE</scope>
    <source>
        <strain evidence="4">AEG42_29</strain>
    </source>
</reference>
<dbReference type="InterPro" id="IPR043968">
    <property type="entry name" value="SGNH"/>
</dbReference>
<accession>A0AAU7AW16</accession>
<name>A0AAU7AW16_9ACTN</name>
<evidence type="ECO:0000259" key="3">
    <source>
        <dbReference type="Pfam" id="PF19040"/>
    </source>
</evidence>
<feature type="region of interest" description="Disordered" evidence="1">
    <location>
        <begin position="1"/>
        <end position="23"/>
    </location>
</feature>
<evidence type="ECO:0000313" key="4">
    <source>
        <dbReference type="EMBL" id="XAY05843.1"/>
    </source>
</evidence>
<feature type="region of interest" description="Disordered" evidence="1">
    <location>
        <begin position="45"/>
        <end position="71"/>
    </location>
</feature>
<organism evidence="4">
    <name type="scientific">Paraconexibacter sp. AEG42_29</name>
    <dbReference type="NCBI Taxonomy" id="2997339"/>
    <lineage>
        <taxon>Bacteria</taxon>
        <taxon>Bacillati</taxon>
        <taxon>Actinomycetota</taxon>
        <taxon>Thermoleophilia</taxon>
        <taxon>Solirubrobacterales</taxon>
        <taxon>Paraconexibacteraceae</taxon>
        <taxon>Paraconexibacter</taxon>
    </lineage>
</organism>
<dbReference type="AlphaFoldDB" id="A0AAU7AW16"/>
<feature type="chain" id="PRO_5043504205" evidence="2">
    <location>
        <begin position="48"/>
        <end position="361"/>
    </location>
</feature>
<dbReference type="EMBL" id="CP114014">
    <property type="protein sequence ID" value="XAY05843.1"/>
    <property type="molecule type" value="Genomic_DNA"/>
</dbReference>
<dbReference type="Pfam" id="PF19040">
    <property type="entry name" value="SGNH"/>
    <property type="match status" value="1"/>
</dbReference>
<sequence>MMARPPAAAPRIAAVRRPGPRHRRRLSALAGGVLAATALAISGQAPAQEPAPAPSFPAQGDPQSPLGQPCFGAAAVDPNKPCSNPGLALTVYPLPREARALQKTQGCDHRESAAAGLLDICFFGATPREATRTVALLGDSHAAHWRNALDTVLAKHTWRAISIQRAGCPLTLARPNLPSPDRISGCMNFNKAVQAWMAAHPEIDVVFTSQHRGTVIPRKGVSQNAARHKGYIKAWQGLLSNNVRQIVVIRDTPRISSTTIACVQGAIDARVPPGEACALKSSYALRSDPAVEAARIIDTPQVQVADLGTFFCRKRMCPPVSGGALILRDVTHMTTTYSTTLGPYLLQRVDKLMESWPALRR</sequence>
<keyword evidence="2" id="KW-0732">Signal</keyword>
<feature type="signal peptide" evidence="2">
    <location>
        <begin position="1"/>
        <end position="47"/>
    </location>
</feature>
<feature type="domain" description="SGNH" evidence="3">
    <location>
        <begin position="107"/>
        <end position="346"/>
    </location>
</feature>